<reference evidence="10 11" key="1">
    <citation type="submission" date="2017-08" db="EMBL/GenBank/DDBJ databases">
        <title>Infants hospitalized years apart are colonized by the same room-sourced microbial strains.</title>
        <authorList>
            <person name="Brooks B."/>
            <person name="Olm M.R."/>
            <person name="Firek B.A."/>
            <person name="Baker R."/>
            <person name="Thomas B.C."/>
            <person name="Morowitz M.J."/>
            <person name="Banfield J.F."/>
        </authorList>
    </citation>
    <scope>NUCLEOTIDE SEQUENCE [LARGE SCALE GENOMIC DNA]</scope>
    <source>
        <strain evidence="10">S2_006_000_R2_64</strain>
    </source>
</reference>
<feature type="active site" evidence="8">
    <location>
        <position position="280"/>
    </location>
</feature>
<evidence type="ECO:0000259" key="9">
    <source>
        <dbReference type="PROSITE" id="PS00631"/>
    </source>
</evidence>
<dbReference type="Gene3D" id="3.40.220.10">
    <property type="entry name" value="Leucine Aminopeptidase, subunit E, domain 1"/>
    <property type="match status" value="1"/>
</dbReference>
<dbReference type="AlphaFoldDB" id="A0A2W5FGS3"/>
<evidence type="ECO:0000256" key="6">
    <source>
        <dbReference type="ARBA" id="ARBA00022801"/>
    </source>
</evidence>
<protein>
    <recommendedName>
        <fullName evidence="8">Probable cytosol aminopeptidase</fullName>
        <ecNumber evidence="8">3.4.11.1</ecNumber>
    </recommendedName>
    <alternativeName>
        <fullName evidence="8">Leucine aminopeptidase</fullName>
        <shortName evidence="8">LAP</shortName>
        <ecNumber evidence="8">3.4.11.10</ecNumber>
    </alternativeName>
    <alternativeName>
        <fullName evidence="8">Leucyl aminopeptidase</fullName>
    </alternativeName>
</protein>
<dbReference type="GO" id="GO:0030145">
    <property type="term" value="F:manganese ion binding"/>
    <property type="evidence" value="ECO:0007669"/>
    <property type="project" value="UniProtKB-UniRule"/>
</dbReference>
<keyword evidence="5 8" id="KW-0645">Protease</keyword>
<dbReference type="InterPro" id="IPR011356">
    <property type="entry name" value="Leucine_aapep/pepB"/>
</dbReference>
<evidence type="ECO:0000256" key="1">
    <source>
        <dbReference type="ARBA" id="ARBA00000135"/>
    </source>
</evidence>
<dbReference type="PROSITE" id="PS00631">
    <property type="entry name" value="CYTOSOL_AP"/>
    <property type="match status" value="1"/>
</dbReference>
<comment type="subcellular location">
    <subcellularLocation>
        <location evidence="8">Cytoplasm</location>
    </subcellularLocation>
</comment>
<dbReference type="GO" id="GO:0005737">
    <property type="term" value="C:cytoplasm"/>
    <property type="evidence" value="ECO:0007669"/>
    <property type="project" value="UniProtKB-SubCell"/>
</dbReference>
<proteinExistence type="inferred from homology"/>
<comment type="catalytic activity">
    <reaction evidence="2 8">
        <text>Release of an N-terminal amino acid, preferentially leucine, but not glutamic or aspartic acids.</text>
        <dbReference type="EC" id="3.4.11.10"/>
    </reaction>
</comment>
<dbReference type="EMBL" id="QFOT01000133">
    <property type="protein sequence ID" value="PZP54498.1"/>
    <property type="molecule type" value="Genomic_DNA"/>
</dbReference>
<evidence type="ECO:0000313" key="10">
    <source>
        <dbReference type="EMBL" id="PZP54498.1"/>
    </source>
</evidence>
<dbReference type="PRINTS" id="PR00481">
    <property type="entry name" value="LAMNOPPTDASE"/>
</dbReference>
<dbReference type="HAMAP" id="MF_00181">
    <property type="entry name" value="Cytosol_peptidase_M17"/>
    <property type="match status" value="1"/>
</dbReference>
<feature type="binding site" evidence="8">
    <location>
        <position position="291"/>
    </location>
    <ligand>
        <name>Mn(2+)</name>
        <dbReference type="ChEBI" id="CHEBI:29035"/>
        <label>2</label>
    </ligand>
</feature>
<dbReference type="Proteomes" id="UP000249739">
    <property type="component" value="Unassembled WGS sequence"/>
</dbReference>
<dbReference type="Gene3D" id="3.40.630.10">
    <property type="entry name" value="Zn peptidases"/>
    <property type="match status" value="1"/>
</dbReference>
<evidence type="ECO:0000256" key="7">
    <source>
        <dbReference type="ARBA" id="ARBA00023211"/>
    </source>
</evidence>
<evidence type="ECO:0000256" key="4">
    <source>
        <dbReference type="ARBA" id="ARBA00022438"/>
    </source>
</evidence>
<dbReference type="NCBIfam" id="NF002075">
    <property type="entry name" value="PRK00913.2-2"/>
    <property type="match status" value="1"/>
</dbReference>
<evidence type="ECO:0000256" key="5">
    <source>
        <dbReference type="ARBA" id="ARBA00022670"/>
    </source>
</evidence>
<dbReference type="GO" id="GO:0006508">
    <property type="term" value="P:proteolysis"/>
    <property type="evidence" value="ECO:0007669"/>
    <property type="project" value="UniProtKB-KW"/>
</dbReference>
<evidence type="ECO:0000256" key="8">
    <source>
        <dbReference type="HAMAP-Rule" id="MF_00181"/>
    </source>
</evidence>
<dbReference type="InterPro" id="IPR043472">
    <property type="entry name" value="Macro_dom-like"/>
</dbReference>
<comment type="catalytic activity">
    <reaction evidence="1 8">
        <text>Release of an N-terminal amino acid, Xaa-|-Yaa-, in which Xaa is preferably Leu, but may be other amino acids including Pro although not Arg or Lys, and Yaa may be Pro. Amino acid amides and methyl esters are also readily hydrolyzed, but rates on arylamides are exceedingly low.</text>
        <dbReference type="EC" id="3.4.11.1"/>
    </reaction>
</comment>
<dbReference type="Pfam" id="PF02789">
    <property type="entry name" value="Peptidase_M17_N"/>
    <property type="match status" value="1"/>
</dbReference>
<evidence type="ECO:0000313" key="11">
    <source>
        <dbReference type="Proteomes" id="UP000249739"/>
    </source>
</evidence>
<keyword evidence="7 8" id="KW-0464">Manganese</keyword>
<feature type="active site" evidence="8">
    <location>
        <position position="354"/>
    </location>
</feature>
<keyword evidence="6 8" id="KW-0378">Hydrolase</keyword>
<dbReference type="Pfam" id="PF00883">
    <property type="entry name" value="Peptidase_M17"/>
    <property type="match status" value="1"/>
</dbReference>
<feature type="binding site" evidence="8">
    <location>
        <position position="350"/>
    </location>
    <ligand>
        <name>Mn(2+)</name>
        <dbReference type="ChEBI" id="CHEBI:29035"/>
        <label>1</label>
    </ligand>
</feature>
<feature type="binding site" evidence="8">
    <location>
        <position position="268"/>
    </location>
    <ligand>
        <name>Mn(2+)</name>
        <dbReference type="ChEBI" id="CHEBI:29035"/>
        <label>2</label>
    </ligand>
</feature>
<dbReference type="NCBIfam" id="NF002073">
    <property type="entry name" value="PRK00913.1-2"/>
    <property type="match status" value="1"/>
</dbReference>
<dbReference type="NCBIfam" id="NF002074">
    <property type="entry name" value="PRK00913.1-4"/>
    <property type="match status" value="1"/>
</dbReference>
<gene>
    <name evidence="8" type="primary">pepA</name>
    <name evidence="10" type="ORF">DI586_09745</name>
</gene>
<dbReference type="PANTHER" id="PTHR11963:SF23">
    <property type="entry name" value="CYTOSOL AMINOPEPTIDASE"/>
    <property type="match status" value="1"/>
</dbReference>
<comment type="function">
    <text evidence="8">Presumably involved in the processing and regular turnover of intracellular proteins. Catalyzes the removal of unsubstituted N-terminal amino acids from various peptides.</text>
</comment>
<feature type="domain" description="Cytosol aminopeptidase" evidence="9">
    <location>
        <begin position="348"/>
        <end position="355"/>
    </location>
</feature>
<dbReference type="GO" id="GO:0070006">
    <property type="term" value="F:metalloaminopeptidase activity"/>
    <property type="evidence" value="ECO:0007669"/>
    <property type="project" value="InterPro"/>
</dbReference>
<dbReference type="InterPro" id="IPR000819">
    <property type="entry name" value="Peptidase_M17_C"/>
</dbReference>
<dbReference type="CDD" id="cd00433">
    <property type="entry name" value="Peptidase_M17"/>
    <property type="match status" value="1"/>
</dbReference>
<dbReference type="SUPFAM" id="SSF53187">
    <property type="entry name" value="Zn-dependent exopeptidases"/>
    <property type="match status" value="1"/>
</dbReference>
<feature type="binding site" evidence="8">
    <location>
        <position position="273"/>
    </location>
    <ligand>
        <name>Mn(2+)</name>
        <dbReference type="ChEBI" id="CHEBI:29035"/>
        <label>1</label>
    </ligand>
</feature>
<keyword evidence="8" id="KW-0963">Cytoplasm</keyword>
<keyword evidence="8" id="KW-0479">Metal-binding</keyword>
<dbReference type="EC" id="3.4.11.10" evidence="8"/>
<sequence length="504" mass="54820">MAPSIEFVKTPKSKIDTAVIGVFSDKKLTDAAALIDSVLGGIITHQLATHKTFKGTDGQSLTIALPPRSSYLRVIVLGLGDQKKLDATKAENIGGRLLSALNTQGSERAVFLNAEELEVPGFNLTLQMLLGLRLGSYEFDNYKTKPKKDKDEAKLQTVSILTDNGKKLTKDFAEFEMLAQSIFITRDLVNEPPNKLYPETFANFIKKTLVPLGVKVEIFDKAKIQKLGMGLLYAVGQASEHEPRFVVMSWPGTSKGKKKQKPVALVGKGMTYDSGGLSLKPGDAMVTMKMDMAGAGAVVGAMHMLAKRKTSAPVVAVVPIAENSISDEAYRPDDIITSYSGKTVEVLNTDAEGRLILADALTYVQEKYDPEIIIDLATLTGAILIALGLDYCGVFSNNDDLWTKIDSSAKTTGEKVWRMPLDENFRREMDSPFADIKNIGNSRFGGSSLGAAFLSEFIDKDRPWAHLDIAGVATIKSARPTNPKPFASGYGVRLLNDIIKANYE</sequence>
<accession>A0A2W5FGS3</accession>
<dbReference type="NCBIfam" id="NF002083">
    <property type="entry name" value="PRK00913.3-5"/>
    <property type="match status" value="1"/>
</dbReference>
<dbReference type="SUPFAM" id="SSF52949">
    <property type="entry name" value="Macro domain-like"/>
    <property type="match status" value="1"/>
</dbReference>
<dbReference type="NCBIfam" id="NF002077">
    <property type="entry name" value="PRK00913.2-4"/>
    <property type="match status" value="1"/>
</dbReference>
<keyword evidence="4 8" id="KW-0031">Aminopeptidase</keyword>
<comment type="cofactor">
    <cofactor evidence="8">
        <name>Mn(2+)</name>
        <dbReference type="ChEBI" id="CHEBI:29035"/>
    </cofactor>
    <text evidence="8">Binds 2 manganese ions per subunit.</text>
</comment>
<evidence type="ECO:0000256" key="3">
    <source>
        <dbReference type="ARBA" id="ARBA00009528"/>
    </source>
</evidence>
<name>A0A2W5FGS3_9BACT</name>
<organism evidence="10 11">
    <name type="scientific">Micavibrio aeruginosavorus</name>
    <dbReference type="NCBI Taxonomy" id="349221"/>
    <lineage>
        <taxon>Bacteria</taxon>
        <taxon>Pseudomonadati</taxon>
        <taxon>Bdellovibrionota</taxon>
        <taxon>Bdellovibrionia</taxon>
        <taxon>Bdellovibrionales</taxon>
        <taxon>Pseudobdellovibrionaceae</taxon>
        <taxon>Micavibrio</taxon>
    </lineage>
</organism>
<dbReference type="InterPro" id="IPR023042">
    <property type="entry name" value="Peptidase_M17_leu_NH2_pept"/>
</dbReference>
<comment type="caution">
    <text evidence="10">The sequence shown here is derived from an EMBL/GenBank/DDBJ whole genome shotgun (WGS) entry which is preliminary data.</text>
</comment>
<feature type="binding site" evidence="8">
    <location>
        <position position="352"/>
    </location>
    <ligand>
        <name>Mn(2+)</name>
        <dbReference type="ChEBI" id="CHEBI:29035"/>
        <label>1</label>
    </ligand>
</feature>
<dbReference type="EC" id="3.4.11.1" evidence="8"/>
<feature type="binding site" evidence="8">
    <location>
        <position position="273"/>
    </location>
    <ligand>
        <name>Mn(2+)</name>
        <dbReference type="ChEBI" id="CHEBI:29035"/>
        <label>2</label>
    </ligand>
</feature>
<dbReference type="InterPro" id="IPR008283">
    <property type="entry name" value="Peptidase_M17_N"/>
</dbReference>
<evidence type="ECO:0000256" key="2">
    <source>
        <dbReference type="ARBA" id="ARBA00000967"/>
    </source>
</evidence>
<feature type="binding site" evidence="8">
    <location>
        <position position="352"/>
    </location>
    <ligand>
        <name>Mn(2+)</name>
        <dbReference type="ChEBI" id="CHEBI:29035"/>
        <label>2</label>
    </ligand>
</feature>
<dbReference type="PANTHER" id="PTHR11963">
    <property type="entry name" value="LEUCINE AMINOPEPTIDASE-RELATED"/>
    <property type="match status" value="1"/>
</dbReference>
<comment type="similarity">
    <text evidence="3 8">Belongs to the peptidase M17 family.</text>
</comment>